<dbReference type="Proteomes" id="UP000276953">
    <property type="component" value="Unassembled WGS sequence"/>
</dbReference>
<evidence type="ECO:0000313" key="3">
    <source>
        <dbReference type="Proteomes" id="UP000276953"/>
    </source>
</evidence>
<evidence type="ECO:0000259" key="1">
    <source>
        <dbReference type="Pfam" id="PF13443"/>
    </source>
</evidence>
<dbReference type="InterPro" id="IPR001387">
    <property type="entry name" value="Cro/C1-type_HTH"/>
</dbReference>
<organism evidence="2 3">
    <name type="scientific">Chryseobacterium arthrosphaerae</name>
    <dbReference type="NCBI Taxonomy" id="651561"/>
    <lineage>
        <taxon>Bacteria</taxon>
        <taxon>Pseudomonadati</taxon>
        <taxon>Bacteroidota</taxon>
        <taxon>Flavobacteriia</taxon>
        <taxon>Flavobacteriales</taxon>
        <taxon>Weeksellaceae</taxon>
        <taxon>Chryseobacterium group</taxon>
        <taxon>Chryseobacterium</taxon>
    </lineage>
</organism>
<comment type="caution">
    <text evidence="2">The sequence shown here is derived from an EMBL/GenBank/DDBJ whole genome shotgun (WGS) entry which is preliminary data.</text>
</comment>
<dbReference type="SUPFAM" id="SSF47413">
    <property type="entry name" value="lambda repressor-like DNA-binding domains"/>
    <property type="match status" value="1"/>
</dbReference>
<accession>A0A3S0Q765</accession>
<feature type="domain" description="HTH cro/C1-type" evidence="1">
    <location>
        <begin position="2"/>
        <end position="41"/>
    </location>
</feature>
<reference evidence="2 3" key="1">
    <citation type="submission" date="2018-12" db="EMBL/GenBank/DDBJ databases">
        <title>Draft Genome Sequence of Chryseobacterium arthrosphaerae strain ED882-96 Isolated from the Blood of a Patient with Liver Cirrhosis in Taiwan.</title>
        <authorList>
            <person name="Lin J.-N."/>
            <person name="Lai C.-H."/>
            <person name="Yang C.-H."/>
            <person name="Huang Y.-H."/>
        </authorList>
    </citation>
    <scope>NUCLEOTIDE SEQUENCE [LARGE SCALE GENOMIC DNA]</scope>
    <source>
        <strain evidence="2 3">ED882-96</strain>
    </source>
</reference>
<dbReference type="GO" id="GO:0003677">
    <property type="term" value="F:DNA binding"/>
    <property type="evidence" value="ECO:0007669"/>
    <property type="project" value="InterPro"/>
</dbReference>
<name>A0A3S0Q765_9FLAO</name>
<dbReference type="AlphaFoldDB" id="A0A3S0Q765"/>
<gene>
    <name evidence="2" type="ORF">EJ377_01710</name>
</gene>
<proteinExistence type="predicted"/>
<dbReference type="Pfam" id="PF13443">
    <property type="entry name" value="HTH_26"/>
    <property type="match status" value="1"/>
</dbReference>
<dbReference type="Gene3D" id="1.10.260.40">
    <property type="entry name" value="lambda repressor-like DNA-binding domains"/>
    <property type="match status" value="1"/>
</dbReference>
<evidence type="ECO:0000313" key="2">
    <source>
        <dbReference type="EMBL" id="RTZ49395.1"/>
    </source>
</evidence>
<dbReference type="InterPro" id="IPR010982">
    <property type="entry name" value="Lambda_DNA-bd_dom_sf"/>
</dbReference>
<dbReference type="EMBL" id="RYFC01000001">
    <property type="protein sequence ID" value="RTZ49395.1"/>
    <property type="molecule type" value="Genomic_DNA"/>
</dbReference>
<sequence length="42" mass="5050">MEESTIRKIKSEKTYRIPIETLFKICEARKISLSDFFKLINE</sequence>
<protein>
    <recommendedName>
        <fullName evidence="1">HTH cro/C1-type domain-containing protein</fullName>
    </recommendedName>
</protein>